<keyword evidence="6 9" id="KW-0378">Hydrolase</keyword>
<comment type="catalytic activity">
    <reaction evidence="9">
        <text>Release of signal peptides from bacterial membrane prolipoproteins. Hydrolyzes -Xaa-Yaa-Zaa-|-(S,diacylglyceryl)Cys-, in which Xaa is hydrophobic (preferably Leu), and Yaa (Ala or Ser) and Zaa (Gly or Ala) have small, neutral side chains.</text>
        <dbReference type="EC" id="3.4.23.36"/>
    </reaction>
</comment>
<dbReference type="AlphaFoldDB" id="A0A1H7C5V2"/>
<comment type="function">
    <text evidence="9">This protein specifically catalyzes the removal of signal peptides from prolipoproteins.</text>
</comment>
<evidence type="ECO:0000256" key="6">
    <source>
        <dbReference type="ARBA" id="ARBA00022801"/>
    </source>
</evidence>
<evidence type="ECO:0000256" key="5">
    <source>
        <dbReference type="ARBA" id="ARBA00022750"/>
    </source>
</evidence>
<gene>
    <name evidence="9" type="primary">lspA</name>
    <name evidence="11" type="ORF">SAMN04488058_12311</name>
</gene>
<dbReference type="PRINTS" id="PR00781">
    <property type="entry name" value="LIPOSIGPTASE"/>
</dbReference>
<evidence type="ECO:0000313" key="12">
    <source>
        <dbReference type="Proteomes" id="UP000199223"/>
    </source>
</evidence>
<dbReference type="PANTHER" id="PTHR33695:SF1">
    <property type="entry name" value="LIPOPROTEIN SIGNAL PEPTIDASE"/>
    <property type="match status" value="1"/>
</dbReference>
<protein>
    <recommendedName>
        <fullName evidence="9">Lipoprotein signal peptidase</fullName>
        <ecNumber evidence="9">3.4.23.36</ecNumber>
    </recommendedName>
    <alternativeName>
        <fullName evidence="9">Prolipoprotein signal peptidase</fullName>
    </alternativeName>
    <alternativeName>
        <fullName evidence="9">Signal peptidase II</fullName>
        <shortName evidence="9">SPase II</shortName>
    </alternativeName>
</protein>
<evidence type="ECO:0000256" key="9">
    <source>
        <dbReference type="HAMAP-Rule" id="MF_00161"/>
    </source>
</evidence>
<keyword evidence="3 9" id="KW-0645">Protease</keyword>
<comment type="subcellular location">
    <subcellularLocation>
        <location evidence="9">Cell membrane</location>
        <topology evidence="9">Multi-pass membrane protein</topology>
    </subcellularLocation>
</comment>
<feature type="transmembrane region" description="Helical" evidence="9">
    <location>
        <begin position="86"/>
        <end position="111"/>
    </location>
</feature>
<evidence type="ECO:0000256" key="3">
    <source>
        <dbReference type="ARBA" id="ARBA00022670"/>
    </source>
</evidence>
<feature type="transmembrane region" description="Helical" evidence="9">
    <location>
        <begin position="50"/>
        <end position="74"/>
    </location>
</feature>
<evidence type="ECO:0000256" key="7">
    <source>
        <dbReference type="ARBA" id="ARBA00022989"/>
    </source>
</evidence>
<keyword evidence="4 9" id="KW-0812">Transmembrane</keyword>
<dbReference type="Proteomes" id="UP000199223">
    <property type="component" value="Unassembled WGS sequence"/>
</dbReference>
<comment type="caution">
    <text evidence="9">Lacks conserved residue(s) required for the propagation of feature annotation.</text>
</comment>
<dbReference type="EC" id="3.4.23.36" evidence="9"/>
<feature type="active site" evidence="9">
    <location>
        <position position="112"/>
    </location>
</feature>
<dbReference type="GO" id="GO:0004190">
    <property type="term" value="F:aspartic-type endopeptidase activity"/>
    <property type="evidence" value="ECO:0007669"/>
    <property type="project" value="UniProtKB-UniRule"/>
</dbReference>
<keyword evidence="5 9" id="KW-0064">Aspartyl protease</keyword>
<dbReference type="EMBL" id="FNZA01000023">
    <property type="protein sequence ID" value="SEJ84816.1"/>
    <property type="molecule type" value="Genomic_DNA"/>
</dbReference>
<dbReference type="PANTHER" id="PTHR33695">
    <property type="entry name" value="LIPOPROTEIN SIGNAL PEPTIDASE"/>
    <property type="match status" value="1"/>
</dbReference>
<evidence type="ECO:0000313" key="11">
    <source>
        <dbReference type="EMBL" id="SEJ84816.1"/>
    </source>
</evidence>
<organism evidence="11 12">
    <name type="scientific">Deinococcus reticulitermitis</name>
    <dbReference type="NCBI Taxonomy" id="856736"/>
    <lineage>
        <taxon>Bacteria</taxon>
        <taxon>Thermotogati</taxon>
        <taxon>Deinococcota</taxon>
        <taxon>Deinococci</taxon>
        <taxon>Deinococcales</taxon>
        <taxon>Deinococcaceae</taxon>
        <taxon>Deinococcus</taxon>
    </lineage>
</organism>
<keyword evidence="8 9" id="KW-0472">Membrane</keyword>
<proteinExistence type="inferred from homology"/>
<accession>A0A1H7C5V2</accession>
<dbReference type="HAMAP" id="MF_00161">
    <property type="entry name" value="LspA"/>
    <property type="match status" value="1"/>
</dbReference>
<evidence type="ECO:0000256" key="10">
    <source>
        <dbReference type="RuleBase" id="RU004181"/>
    </source>
</evidence>
<feature type="transmembrane region" description="Helical" evidence="9">
    <location>
        <begin position="131"/>
        <end position="153"/>
    </location>
</feature>
<evidence type="ECO:0000256" key="4">
    <source>
        <dbReference type="ARBA" id="ARBA00022692"/>
    </source>
</evidence>
<dbReference type="InterPro" id="IPR001872">
    <property type="entry name" value="Peptidase_A8"/>
</dbReference>
<keyword evidence="7 9" id="KW-1133">Transmembrane helix</keyword>
<dbReference type="GO" id="GO:0006508">
    <property type="term" value="P:proteolysis"/>
    <property type="evidence" value="ECO:0007669"/>
    <property type="project" value="UniProtKB-KW"/>
</dbReference>
<name>A0A1H7C5V2_9DEIO</name>
<keyword evidence="2 9" id="KW-1003">Cell membrane</keyword>
<evidence type="ECO:0000256" key="1">
    <source>
        <dbReference type="ARBA" id="ARBA00006139"/>
    </source>
</evidence>
<evidence type="ECO:0000256" key="8">
    <source>
        <dbReference type="ARBA" id="ARBA00023136"/>
    </source>
</evidence>
<dbReference type="OrthoDB" id="9810259at2"/>
<dbReference type="RefSeq" id="WP_092265591.1">
    <property type="nucleotide sequence ID" value="NZ_FNZA01000023.1"/>
</dbReference>
<feature type="active site" evidence="9">
    <location>
        <position position="138"/>
    </location>
</feature>
<reference evidence="12" key="1">
    <citation type="submission" date="2016-10" db="EMBL/GenBank/DDBJ databases">
        <authorList>
            <person name="Varghese N."/>
            <person name="Submissions S."/>
        </authorList>
    </citation>
    <scope>NUCLEOTIDE SEQUENCE [LARGE SCALE GENOMIC DNA]</scope>
    <source>
        <strain evidence="12">CGMCC 1.10218</strain>
    </source>
</reference>
<sequence length="168" mass="17655">MRGRPLLLVLALLVAEGLLKAWAVATLEPGVNRPLLPGVLHLGFTLNSGMAWGLLGGFAAPLAALRVLVGLGLVGAMGLGRLPRRWVWPLALIAAGALGNGLDGLMRGAVVDYLTSPLLDTVSRAVAREPFPIFNLSDVLVCAGTGALLLLSWRQDRRAAQARKQPLS</sequence>
<evidence type="ECO:0000256" key="2">
    <source>
        <dbReference type="ARBA" id="ARBA00022475"/>
    </source>
</evidence>
<comment type="pathway">
    <text evidence="9">Protein modification; lipoprotein biosynthesis (signal peptide cleavage).</text>
</comment>
<dbReference type="STRING" id="856736.SAMN04488058_12311"/>
<dbReference type="UniPathway" id="UPA00665"/>
<dbReference type="GO" id="GO:0005886">
    <property type="term" value="C:plasma membrane"/>
    <property type="evidence" value="ECO:0007669"/>
    <property type="project" value="UniProtKB-SubCell"/>
</dbReference>
<comment type="similarity">
    <text evidence="1 9 10">Belongs to the peptidase A8 family.</text>
</comment>
<keyword evidence="12" id="KW-1185">Reference proteome</keyword>
<dbReference type="Pfam" id="PF01252">
    <property type="entry name" value="Peptidase_A8"/>
    <property type="match status" value="1"/>
</dbReference>